<gene>
    <name evidence="7" type="ORF">D9613_003614</name>
</gene>
<dbReference type="PROSITE" id="PS01011">
    <property type="entry name" value="FOLYLPOLYGLU_SYNT_1"/>
    <property type="match status" value="1"/>
</dbReference>
<dbReference type="InterPro" id="IPR036565">
    <property type="entry name" value="Mur-like_cat_sf"/>
</dbReference>
<organism evidence="7 8">
    <name type="scientific">Agrocybe pediades</name>
    <dbReference type="NCBI Taxonomy" id="84607"/>
    <lineage>
        <taxon>Eukaryota</taxon>
        <taxon>Fungi</taxon>
        <taxon>Dikarya</taxon>
        <taxon>Basidiomycota</taxon>
        <taxon>Agaricomycotina</taxon>
        <taxon>Agaricomycetes</taxon>
        <taxon>Agaricomycetidae</taxon>
        <taxon>Agaricales</taxon>
        <taxon>Agaricineae</taxon>
        <taxon>Strophariaceae</taxon>
        <taxon>Agrocybe</taxon>
    </lineage>
</organism>
<evidence type="ECO:0000313" key="8">
    <source>
        <dbReference type="Proteomes" id="UP000521872"/>
    </source>
</evidence>
<evidence type="ECO:0000256" key="1">
    <source>
        <dbReference type="ARBA" id="ARBA00008276"/>
    </source>
</evidence>
<evidence type="ECO:0000256" key="2">
    <source>
        <dbReference type="ARBA" id="ARBA00022598"/>
    </source>
</evidence>
<name>A0A8H4VJL3_9AGAR</name>
<dbReference type="GO" id="GO:0005524">
    <property type="term" value="F:ATP binding"/>
    <property type="evidence" value="ECO:0007669"/>
    <property type="project" value="UniProtKB-KW"/>
</dbReference>
<dbReference type="Gene3D" id="3.40.1190.10">
    <property type="entry name" value="Mur-like, catalytic domain"/>
    <property type="match status" value="1"/>
</dbReference>
<evidence type="ECO:0000256" key="5">
    <source>
        <dbReference type="ARBA" id="ARBA00022840"/>
    </source>
</evidence>
<evidence type="ECO:0000256" key="6">
    <source>
        <dbReference type="ARBA" id="ARBA00022842"/>
    </source>
</evidence>
<dbReference type="UniPathway" id="UPA00850"/>
<dbReference type="GO" id="GO:0005829">
    <property type="term" value="C:cytosol"/>
    <property type="evidence" value="ECO:0007669"/>
    <property type="project" value="TreeGrafter"/>
</dbReference>
<comment type="caution">
    <text evidence="7">The sequence shown here is derived from an EMBL/GenBank/DDBJ whole genome shotgun (WGS) entry which is preliminary data.</text>
</comment>
<comment type="similarity">
    <text evidence="1">Belongs to the folylpolyglutamate synthase family.</text>
</comment>
<keyword evidence="6" id="KW-0460">Magnesium</keyword>
<dbReference type="EMBL" id="JAACJL010000057">
    <property type="protein sequence ID" value="KAF4612057.1"/>
    <property type="molecule type" value="Genomic_DNA"/>
</dbReference>
<keyword evidence="8" id="KW-1185">Reference proteome</keyword>
<dbReference type="PROSITE" id="PS01012">
    <property type="entry name" value="FOLYLPOLYGLU_SYNT_2"/>
    <property type="match status" value="1"/>
</dbReference>
<keyword evidence="2" id="KW-0436">Ligase</keyword>
<dbReference type="AlphaFoldDB" id="A0A8H4VJL3"/>
<dbReference type="Proteomes" id="UP000521872">
    <property type="component" value="Unassembled WGS sequence"/>
</dbReference>
<dbReference type="PANTHER" id="PTHR11136">
    <property type="entry name" value="FOLYLPOLYGLUTAMATE SYNTHASE-RELATED"/>
    <property type="match status" value="1"/>
</dbReference>
<keyword evidence="5" id="KW-0067">ATP-binding</keyword>
<dbReference type="Gene3D" id="3.90.190.20">
    <property type="entry name" value="Mur ligase, C-terminal domain"/>
    <property type="match status" value="1"/>
</dbReference>
<evidence type="ECO:0000313" key="7">
    <source>
        <dbReference type="EMBL" id="KAF4612057.1"/>
    </source>
</evidence>
<keyword evidence="4" id="KW-0547">Nucleotide-binding</keyword>
<reference evidence="7 8" key="1">
    <citation type="submission" date="2019-12" db="EMBL/GenBank/DDBJ databases">
        <authorList>
            <person name="Floudas D."/>
            <person name="Bentzer J."/>
            <person name="Ahren D."/>
            <person name="Johansson T."/>
            <person name="Persson P."/>
            <person name="Tunlid A."/>
        </authorList>
    </citation>
    <scope>NUCLEOTIDE SEQUENCE [LARGE SCALE GENOMIC DNA]</scope>
    <source>
        <strain evidence="7 8">CBS 102.39</strain>
    </source>
</reference>
<protein>
    <recommendedName>
        <fullName evidence="9">Dihydrofolate synthetase</fullName>
    </recommendedName>
</protein>
<evidence type="ECO:0008006" key="9">
    <source>
        <dbReference type="Google" id="ProtNLM"/>
    </source>
</evidence>
<dbReference type="InterPro" id="IPR001645">
    <property type="entry name" value="Folylpolyglutamate_synth"/>
</dbReference>
<dbReference type="GO" id="GO:0046872">
    <property type="term" value="F:metal ion binding"/>
    <property type="evidence" value="ECO:0007669"/>
    <property type="project" value="UniProtKB-KW"/>
</dbReference>
<sequence length="482" mass="51768">MSIDLSLSRVGKVLDSLPYTRPTLHIAGTNGKGSVSAIVSSILLASSPPYRVGRFNSPHLVSILDCIVIDGKPVPQGVYDEARQEVQHADKLQGAQLTSFETLAMTALRVFEKANVDIVVLEVGMGGRLDATNVVPDSCILASALTAVDLDHQAFLGNTVEAIAREKAAIARPGRHFVLGKQKHPSVEAVVRQCVADAGAIFHNSVKVDIDDNGITAPWSLIDLGGSDNVSPPPQPVKFVLESFADPVHANFPLHGAHQLDNLGTALGMLDALLCEENNEVLHRLGLKSRVSPASIRQGIENVKWPGRLSFHTVSVGPGRRLVVLADGAHNAASATTLGDYLNPLFDLTSVSRNDIPITYILSQSHSPPKTPLETLGPLLQPARSNRVRIALLRFTPPEGMPWVKSVAPEDIRPAVKSILPDVAEDDVWVGEGDNSLEDAFLWAADNHLDKERGTNRGLVVLAGSLYLVADFYRLLERGGVP</sequence>
<dbReference type="GO" id="GO:0005739">
    <property type="term" value="C:mitochondrion"/>
    <property type="evidence" value="ECO:0007669"/>
    <property type="project" value="TreeGrafter"/>
</dbReference>
<evidence type="ECO:0000256" key="4">
    <source>
        <dbReference type="ARBA" id="ARBA00022741"/>
    </source>
</evidence>
<evidence type="ECO:0000256" key="3">
    <source>
        <dbReference type="ARBA" id="ARBA00022723"/>
    </source>
</evidence>
<dbReference type="NCBIfam" id="TIGR01499">
    <property type="entry name" value="folC"/>
    <property type="match status" value="1"/>
</dbReference>
<accession>A0A8H4VJL3</accession>
<dbReference type="InterPro" id="IPR036615">
    <property type="entry name" value="Mur_ligase_C_dom_sf"/>
</dbReference>
<dbReference type="SUPFAM" id="SSF53623">
    <property type="entry name" value="MurD-like peptide ligases, catalytic domain"/>
    <property type="match status" value="1"/>
</dbReference>
<dbReference type="SUPFAM" id="SSF53244">
    <property type="entry name" value="MurD-like peptide ligases, peptide-binding domain"/>
    <property type="match status" value="1"/>
</dbReference>
<keyword evidence="3" id="KW-0479">Metal-binding</keyword>
<proteinExistence type="inferred from homology"/>
<dbReference type="InterPro" id="IPR018109">
    <property type="entry name" value="Folylpolyglutamate_synth_CS"/>
</dbReference>
<dbReference type="PANTHER" id="PTHR11136:SF0">
    <property type="entry name" value="DIHYDROFOLATE SYNTHETASE-RELATED"/>
    <property type="match status" value="1"/>
</dbReference>
<dbReference type="GO" id="GO:0004326">
    <property type="term" value="F:tetrahydrofolylpolyglutamate synthase activity"/>
    <property type="evidence" value="ECO:0007669"/>
    <property type="project" value="InterPro"/>
</dbReference>
<dbReference type="GO" id="GO:0008841">
    <property type="term" value="F:dihydrofolate synthase activity"/>
    <property type="evidence" value="ECO:0007669"/>
    <property type="project" value="TreeGrafter"/>
</dbReference>